<reference evidence="3" key="1">
    <citation type="submission" date="2019-12" db="EMBL/GenBank/DDBJ databases">
        <title>Genome sequencing and annotation of Brassica cretica.</title>
        <authorList>
            <person name="Studholme D.J."/>
            <person name="Sarris P.F."/>
        </authorList>
    </citation>
    <scope>NUCLEOTIDE SEQUENCE</scope>
    <source>
        <strain evidence="3">PFS-001/15</strain>
        <tissue evidence="3">Leaf</tissue>
    </source>
</reference>
<dbReference type="InterPro" id="IPR025733">
    <property type="entry name" value="PAPs_C"/>
</dbReference>
<sequence length="113" mass="12108">MYRTGEFGYTRLVANKEKLTVSFVGNHDGEVHDTVEMLVSGEVISGSKEDTVNTVAASATLVGKAESNVSWYVKGAGLMVMGVLLGFIIGFFTKGKKGSSSGTRWIPVKNEET</sequence>
<evidence type="ECO:0000313" key="4">
    <source>
        <dbReference type="Proteomes" id="UP000712281"/>
    </source>
</evidence>
<dbReference type="Pfam" id="PF14008">
    <property type="entry name" value="Metallophos_C"/>
    <property type="match status" value="1"/>
</dbReference>
<comment type="caution">
    <text evidence="3">The sequence shown here is derived from an EMBL/GenBank/DDBJ whole genome shotgun (WGS) entry which is preliminary data.</text>
</comment>
<keyword evidence="1" id="KW-0812">Transmembrane</keyword>
<dbReference type="AlphaFoldDB" id="A0A8S9MRX5"/>
<evidence type="ECO:0000256" key="1">
    <source>
        <dbReference type="SAM" id="Phobius"/>
    </source>
</evidence>
<feature type="transmembrane region" description="Helical" evidence="1">
    <location>
        <begin position="71"/>
        <end position="92"/>
    </location>
</feature>
<gene>
    <name evidence="3" type="ORF">F2Q68_00040758</name>
</gene>
<feature type="domain" description="Purple acid phosphatase C-terminal" evidence="2">
    <location>
        <begin position="2"/>
        <end position="34"/>
    </location>
</feature>
<keyword evidence="1" id="KW-0472">Membrane</keyword>
<dbReference type="EMBL" id="QGKW02000007">
    <property type="protein sequence ID" value="KAF2620868.1"/>
    <property type="molecule type" value="Genomic_DNA"/>
</dbReference>
<organism evidence="3 4">
    <name type="scientific">Brassica cretica</name>
    <name type="common">Mustard</name>
    <dbReference type="NCBI Taxonomy" id="69181"/>
    <lineage>
        <taxon>Eukaryota</taxon>
        <taxon>Viridiplantae</taxon>
        <taxon>Streptophyta</taxon>
        <taxon>Embryophyta</taxon>
        <taxon>Tracheophyta</taxon>
        <taxon>Spermatophyta</taxon>
        <taxon>Magnoliopsida</taxon>
        <taxon>eudicotyledons</taxon>
        <taxon>Gunneridae</taxon>
        <taxon>Pentapetalae</taxon>
        <taxon>rosids</taxon>
        <taxon>malvids</taxon>
        <taxon>Brassicales</taxon>
        <taxon>Brassicaceae</taxon>
        <taxon>Brassiceae</taxon>
        <taxon>Brassica</taxon>
    </lineage>
</organism>
<proteinExistence type="predicted"/>
<protein>
    <recommendedName>
        <fullName evidence="2">Purple acid phosphatase C-terminal domain-containing protein</fullName>
    </recommendedName>
</protein>
<dbReference type="Proteomes" id="UP000712281">
    <property type="component" value="Unassembled WGS sequence"/>
</dbReference>
<evidence type="ECO:0000313" key="3">
    <source>
        <dbReference type="EMBL" id="KAF2620868.1"/>
    </source>
</evidence>
<name>A0A8S9MRX5_BRACR</name>
<evidence type="ECO:0000259" key="2">
    <source>
        <dbReference type="Pfam" id="PF14008"/>
    </source>
</evidence>
<accession>A0A8S9MRX5</accession>
<keyword evidence="1" id="KW-1133">Transmembrane helix</keyword>